<accession>A0A7W7MJN4</accession>
<organism evidence="1 2">
    <name type="scientific">Actinoplanes lobatus</name>
    <dbReference type="NCBI Taxonomy" id="113568"/>
    <lineage>
        <taxon>Bacteria</taxon>
        <taxon>Bacillati</taxon>
        <taxon>Actinomycetota</taxon>
        <taxon>Actinomycetes</taxon>
        <taxon>Micromonosporales</taxon>
        <taxon>Micromonosporaceae</taxon>
        <taxon>Actinoplanes</taxon>
    </lineage>
</organism>
<dbReference type="EMBL" id="JACHNC010000001">
    <property type="protein sequence ID" value="MBB4752536.1"/>
    <property type="molecule type" value="Genomic_DNA"/>
</dbReference>
<proteinExistence type="predicted"/>
<dbReference type="Proteomes" id="UP000590511">
    <property type="component" value="Unassembled WGS sequence"/>
</dbReference>
<comment type="caution">
    <text evidence="1">The sequence shown here is derived from an EMBL/GenBank/DDBJ whole genome shotgun (WGS) entry which is preliminary data.</text>
</comment>
<protein>
    <submittedName>
        <fullName evidence="1">Uncharacterized protein</fullName>
    </submittedName>
</protein>
<gene>
    <name evidence="1" type="ORF">BJ964_006697</name>
</gene>
<name>A0A7W7MJN4_9ACTN</name>
<reference evidence="1 2" key="1">
    <citation type="submission" date="2020-08" db="EMBL/GenBank/DDBJ databases">
        <title>Sequencing the genomes of 1000 actinobacteria strains.</title>
        <authorList>
            <person name="Klenk H.-P."/>
        </authorList>
    </citation>
    <scope>NUCLEOTIDE SEQUENCE [LARGE SCALE GENOMIC DNA]</scope>
    <source>
        <strain evidence="1 2">DSM 43150</strain>
    </source>
</reference>
<evidence type="ECO:0000313" key="1">
    <source>
        <dbReference type="EMBL" id="MBB4752536.1"/>
    </source>
</evidence>
<dbReference type="AlphaFoldDB" id="A0A7W7MJN4"/>
<evidence type="ECO:0000313" key="2">
    <source>
        <dbReference type="Proteomes" id="UP000590511"/>
    </source>
</evidence>
<dbReference type="AntiFam" id="ANF00009">
    <property type="entry name" value="Shadow ORF (opposite transposase protein)"/>
</dbReference>
<sequence length="77" mass="8326">MSQIDGIADQLSMHVRRHGMPDDLPVELVDCGRQVQSALSGVQGGDVPDQLAACCDRGEIVADQVQRRRGLFILPGQ</sequence>